<proteinExistence type="predicted"/>
<dbReference type="AlphaFoldDB" id="K5WWI0"/>
<comment type="catalytic activity">
    <reaction evidence="8">
        <text>L-seryl-[protein] + ATP = O-phospho-L-seryl-[protein] + ADP + H(+)</text>
        <dbReference type="Rhea" id="RHEA:17989"/>
        <dbReference type="Rhea" id="RHEA-COMP:9863"/>
        <dbReference type="Rhea" id="RHEA-COMP:11604"/>
        <dbReference type="ChEBI" id="CHEBI:15378"/>
        <dbReference type="ChEBI" id="CHEBI:29999"/>
        <dbReference type="ChEBI" id="CHEBI:30616"/>
        <dbReference type="ChEBI" id="CHEBI:83421"/>
        <dbReference type="ChEBI" id="CHEBI:456216"/>
        <dbReference type="EC" id="2.7.11.1"/>
    </reaction>
</comment>
<organism evidence="10 11">
    <name type="scientific">Agaricus bisporus var. burnettii (strain JB137-S8 / ATCC MYA-4627 / FGSC 10392)</name>
    <name type="common">White button mushroom</name>
    <dbReference type="NCBI Taxonomy" id="597362"/>
    <lineage>
        <taxon>Eukaryota</taxon>
        <taxon>Fungi</taxon>
        <taxon>Dikarya</taxon>
        <taxon>Basidiomycota</taxon>
        <taxon>Agaricomycotina</taxon>
        <taxon>Agaricomycetes</taxon>
        <taxon>Agaricomycetidae</taxon>
        <taxon>Agaricales</taxon>
        <taxon>Agaricineae</taxon>
        <taxon>Agaricaceae</taxon>
        <taxon>Agaricus</taxon>
    </lineage>
</organism>
<evidence type="ECO:0000256" key="2">
    <source>
        <dbReference type="ARBA" id="ARBA00022527"/>
    </source>
</evidence>
<keyword evidence="2" id="KW-0723">Serine/threonine-protein kinase</keyword>
<evidence type="ECO:0000256" key="6">
    <source>
        <dbReference type="ARBA" id="ARBA00022840"/>
    </source>
</evidence>
<dbReference type="GO" id="GO:0004674">
    <property type="term" value="F:protein serine/threonine kinase activity"/>
    <property type="evidence" value="ECO:0007669"/>
    <property type="project" value="UniProtKB-KW"/>
</dbReference>
<dbReference type="RefSeq" id="XP_007334195.1">
    <property type="nucleotide sequence ID" value="XM_007334133.1"/>
</dbReference>
<dbReference type="PANTHER" id="PTHR24361">
    <property type="entry name" value="MITOGEN-ACTIVATED KINASE KINASE KINASE"/>
    <property type="match status" value="1"/>
</dbReference>
<keyword evidence="4" id="KW-0547">Nucleotide-binding</keyword>
<dbReference type="STRING" id="597362.K5WWI0"/>
<keyword evidence="3" id="KW-0808">Transferase</keyword>
<comment type="catalytic activity">
    <reaction evidence="7">
        <text>L-threonyl-[protein] + ATP = O-phospho-L-threonyl-[protein] + ADP + H(+)</text>
        <dbReference type="Rhea" id="RHEA:46608"/>
        <dbReference type="Rhea" id="RHEA-COMP:11060"/>
        <dbReference type="Rhea" id="RHEA-COMP:11605"/>
        <dbReference type="ChEBI" id="CHEBI:15378"/>
        <dbReference type="ChEBI" id="CHEBI:30013"/>
        <dbReference type="ChEBI" id="CHEBI:30616"/>
        <dbReference type="ChEBI" id="CHEBI:61977"/>
        <dbReference type="ChEBI" id="CHEBI:456216"/>
        <dbReference type="EC" id="2.7.11.1"/>
    </reaction>
</comment>
<dbReference type="GO" id="GO:0005737">
    <property type="term" value="C:cytoplasm"/>
    <property type="evidence" value="ECO:0007669"/>
    <property type="project" value="TreeGrafter"/>
</dbReference>
<dbReference type="InterPro" id="IPR000719">
    <property type="entry name" value="Prot_kinase_dom"/>
</dbReference>
<dbReference type="SMART" id="SM00220">
    <property type="entry name" value="S_TKc"/>
    <property type="match status" value="1"/>
</dbReference>
<evidence type="ECO:0000256" key="3">
    <source>
        <dbReference type="ARBA" id="ARBA00022679"/>
    </source>
</evidence>
<evidence type="ECO:0000259" key="9">
    <source>
        <dbReference type="PROSITE" id="PS50011"/>
    </source>
</evidence>
<evidence type="ECO:0000256" key="4">
    <source>
        <dbReference type="ARBA" id="ARBA00022741"/>
    </source>
</evidence>
<dbReference type="PROSITE" id="PS50011">
    <property type="entry name" value="PROTEIN_KINASE_DOM"/>
    <property type="match status" value="1"/>
</dbReference>
<dbReference type="PANTHER" id="PTHR24361:SF433">
    <property type="entry name" value="PROTEIN KINASE DOMAIN-CONTAINING PROTEIN"/>
    <property type="match status" value="1"/>
</dbReference>
<dbReference type="OrthoDB" id="346907at2759"/>
<dbReference type="EMBL" id="JH971418">
    <property type="protein sequence ID" value="EKM75153.1"/>
    <property type="molecule type" value="Genomic_DNA"/>
</dbReference>
<dbReference type="CDD" id="cd00180">
    <property type="entry name" value="PKc"/>
    <property type="match status" value="1"/>
</dbReference>
<dbReference type="InParanoid" id="K5WWI0"/>
<dbReference type="eggNOG" id="KOG0192">
    <property type="taxonomic scope" value="Eukaryota"/>
</dbReference>
<dbReference type="Gene3D" id="1.10.510.10">
    <property type="entry name" value="Transferase(Phosphotransferase) domain 1"/>
    <property type="match status" value="1"/>
</dbReference>
<reference evidence="11" key="1">
    <citation type="journal article" date="2012" name="Proc. Natl. Acad. Sci. U.S.A.">
        <title>Genome sequence of the button mushroom Agaricus bisporus reveals mechanisms governing adaptation to a humic-rich ecological niche.</title>
        <authorList>
            <person name="Morin E."/>
            <person name="Kohler A."/>
            <person name="Baker A.R."/>
            <person name="Foulongne-Oriol M."/>
            <person name="Lombard V."/>
            <person name="Nagy L.G."/>
            <person name="Ohm R.A."/>
            <person name="Patyshakuliyeva A."/>
            <person name="Brun A."/>
            <person name="Aerts A.L."/>
            <person name="Bailey A.M."/>
            <person name="Billette C."/>
            <person name="Coutinho P.M."/>
            <person name="Deakin G."/>
            <person name="Doddapaneni H."/>
            <person name="Floudas D."/>
            <person name="Grimwood J."/>
            <person name="Hilden K."/>
            <person name="Kuees U."/>
            <person name="LaButti K.M."/>
            <person name="Lapidus A."/>
            <person name="Lindquist E.A."/>
            <person name="Lucas S.M."/>
            <person name="Murat C."/>
            <person name="Riley R.W."/>
            <person name="Salamov A.A."/>
            <person name="Schmutz J."/>
            <person name="Subramanian V."/>
            <person name="Woesten H.A.B."/>
            <person name="Xu J."/>
            <person name="Eastwood D.C."/>
            <person name="Foster G.D."/>
            <person name="Sonnenberg A.S."/>
            <person name="Cullen D."/>
            <person name="de Vries R.P."/>
            <person name="Lundell T."/>
            <person name="Hibbett D.S."/>
            <person name="Henrissat B."/>
            <person name="Burton K.S."/>
            <person name="Kerrigan R.W."/>
            <person name="Challen M.P."/>
            <person name="Grigoriev I.V."/>
            <person name="Martin F."/>
        </authorList>
    </citation>
    <scope>NUCLEOTIDE SEQUENCE [LARGE SCALE GENOMIC DNA]</scope>
    <source>
        <strain evidence="11">JB137-S8 / ATCC MYA-4627 / FGSC 10392</strain>
    </source>
</reference>
<dbReference type="Proteomes" id="UP000008493">
    <property type="component" value="Unassembled WGS sequence"/>
</dbReference>
<dbReference type="KEGG" id="abp:AGABI1DRAFT132508"/>
<keyword evidence="6" id="KW-0067">ATP-binding</keyword>
<dbReference type="Pfam" id="PF00069">
    <property type="entry name" value="Pkinase"/>
    <property type="match status" value="1"/>
</dbReference>
<evidence type="ECO:0000256" key="8">
    <source>
        <dbReference type="ARBA" id="ARBA00048679"/>
    </source>
</evidence>
<dbReference type="InterPro" id="IPR011009">
    <property type="entry name" value="Kinase-like_dom_sf"/>
</dbReference>
<keyword evidence="5" id="KW-0418">Kinase</keyword>
<dbReference type="SUPFAM" id="SSF56112">
    <property type="entry name" value="Protein kinase-like (PK-like)"/>
    <property type="match status" value="1"/>
</dbReference>
<evidence type="ECO:0000256" key="7">
    <source>
        <dbReference type="ARBA" id="ARBA00047899"/>
    </source>
</evidence>
<sequence>MSGRSKQASAPKVSPMKETLTWLSDTLRDREKRQAILRLRGPKAQSWIDLLSSVSNQSSERNLDLSPKSQSLSNPDFREFQCYILPVASYMTFKISLSRVEEAFVISIEDAIKDRLFALKVVRLYQKLKVEDLLKAHAREAILWSSLRHPNIVPFHGIYYFQSRQRICLVSPWMGNGDIVDYLERVPEAPRKPFIYDIANGLHYLHSQNIVHGDLKGRNVLNDDHRCACIADFGLSTIVTDETLGFVATTTGTSGHTTRWASPELLEDDARPTTASDIWAFGCVCYEGHLHMRDVRTSK</sequence>
<name>K5WWI0_AGABU</name>
<dbReference type="GO" id="GO:0005524">
    <property type="term" value="F:ATP binding"/>
    <property type="evidence" value="ECO:0007669"/>
    <property type="project" value="UniProtKB-KW"/>
</dbReference>
<dbReference type="GeneID" id="18827691"/>
<feature type="domain" description="Protein kinase" evidence="9">
    <location>
        <begin position="91"/>
        <end position="299"/>
    </location>
</feature>
<evidence type="ECO:0000313" key="10">
    <source>
        <dbReference type="EMBL" id="EKM75153.1"/>
    </source>
</evidence>
<gene>
    <name evidence="10" type="ORF">AGABI1DRAFT_132508</name>
</gene>
<dbReference type="HOGENOM" id="CLU_000288_7_18_1"/>
<keyword evidence="11" id="KW-1185">Reference proteome</keyword>
<evidence type="ECO:0000256" key="1">
    <source>
        <dbReference type="ARBA" id="ARBA00012513"/>
    </source>
</evidence>
<dbReference type="InterPro" id="IPR053235">
    <property type="entry name" value="Ser_Thr_kinase"/>
</dbReference>
<protein>
    <recommendedName>
        <fullName evidence="1">non-specific serine/threonine protein kinase</fullName>
        <ecNumber evidence="1">2.7.11.1</ecNumber>
    </recommendedName>
</protein>
<accession>K5WWI0</accession>
<evidence type="ECO:0000313" key="11">
    <source>
        <dbReference type="Proteomes" id="UP000008493"/>
    </source>
</evidence>
<dbReference type="EC" id="2.7.11.1" evidence="1"/>
<evidence type="ECO:0000256" key="5">
    <source>
        <dbReference type="ARBA" id="ARBA00022777"/>
    </source>
</evidence>